<sequence>MELLGLLQHLASWQALFLVAMVDVCLILLHLGSPTPGLPSLSTLLPSPHPRHDPHVQMLEQLHVERARLGEEMLGRLSDMRNMTRTLKARAELVSDLDAQLGRMEDRLNRLRTHWKDSPEPGTNL</sequence>
<protein>
    <submittedName>
        <fullName evidence="2">Uncharacterized protein</fullName>
    </submittedName>
</protein>
<keyword evidence="1" id="KW-0812">Transmembrane</keyword>
<evidence type="ECO:0000313" key="2">
    <source>
        <dbReference type="EMBL" id="KAK7480766.1"/>
    </source>
</evidence>
<gene>
    <name evidence="2" type="ORF">BaRGS_00028027</name>
</gene>
<keyword evidence="1" id="KW-0472">Membrane</keyword>
<organism evidence="2 3">
    <name type="scientific">Batillaria attramentaria</name>
    <dbReference type="NCBI Taxonomy" id="370345"/>
    <lineage>
        <taxon>Eukaryota</taxon>
        <taxon>Metazoa</taxon>
        <taxon>Spiralia</taxon>
        <taxon>Lophotrochozoa</taxon>
        <taxon>Mollusca</taxon>
        <taxon>Gastropoda</taxon>
        <taxon>Caenogastropoda</taxon>
        <taxon>Sorbeoconcha</taxon>
        <taxon>Cerithioidea</taxon>
        <taxon>Batillariidae</taxon>
        <taxon>Batillaria</taxon>
    </lineage>
</organism>
<keyword evidence="1" id="KW-1133">Transmembrane helix</keyword>
<dbReference type="Proteomes" id="UP001519460">
    <property type="component" value="Unassembled WGS sequence"/>
</dbReference>
<keyword evidence="3" id="KW-1185">Reference proteome</keyword>
<proteinExistence type="predicted"/>
<evidence type="ECO:0000313" key="3">
    <source>
        <dbReference type="Proteomes" id="UP001519460"/>
    </source>
</evidence>
<accession>A0ABD0K1K0</accession>
<comment type="caution">
    <text evidence="2">The sequence shown here is derived from an EMBL/GenBank/DDBJ whole genome shotgun (WGS) entry which is preliminary data.</text>
</comment>
<dbReference type="EMBL" id="JACVVK020000275">
    <property type="protein sequence ID" value="KAK7480766.1"/>
    <property type="molecule type" value="Genomic_DNA"/>
</dbReference>
<evidence type="ECO:0000256" key="1">
    <source>
        <dbReference type="SAM" id="Phobius"/>
    </source>
</evidence>
<name>A0ABD0K1K0_9CAEN</name>
<feature type="transmembrane region" description="Helical" evidence="1">
    <location>
        <begin position="12"/>
        <end position="31"/>
    </location>
</feature>
<reference evidence="2 3" key="1">
    <citation type="journal article" date="2023" name="Sci. Data">
        <title>Genome assembly of the Korean intertidal mud-creeper Batillaria attramentaria.</title>
        <authorList>
            <person name="Patra A.K."/>
            <person name="Ho P.T."/>
            <person name="Jun S."/>
            <person name="Lee S.J."/>
            <person name="Kim Y."/>
            <person name="Won Y.J."/>
        </authorList>
    </citation>
    <scope>NUCLEOTIDE SEQUENCE [LARGE SCALE GENOMIC DNA]</scope>
    <source>
        <strain evidence="2">Wonlab-2016</strain>
    </source>
</reference>
<dbReference type="AlphaFoldDB" id="A0ABD0K1K0"/>